<reference evidence="1" key="1">
    <citation type="journal article" date="2021" name="PeerJ">
        <title>Extensive microbial diversity within the chicken gut microbiome revealed by metagenomics and culture.</title>
        <authorList>
            <person name="Gilroy R."/>
            <person name="Ravi A."/>
            <person name="Getino M."/>
            <person name="Pursley I."/>
            <person name="Horton D.L."/>
            <person name="Alikhan N.F."/>
            <person name="Baker D."/>
            <person name="Gharbi K."/>
            <person name="Hall N."/>
            <person name="Watson M."/>
            <person name="Adriaenssens E.M."/>
            <person name="Foster-Nyarko E."/>
            <person name="Jarju S."/>
            <person name="Secka A."/>
            <person name="Antonio M."/>
            <person name="Oren A."/>
            <person name="Chaudhuri R.R."/>
            <person name="La Ragione R."/>
            <person name="Hildebrand F."/>
            <person name="Pallen M.J."/>
        </authorList>
    </citation>
    <scope>NUCLEOTIDE SEQUENCE</scope>
    <source>
        <strain evidence="1">CHK156-179</strain>
    </source>
</reference>
<evidence type="ECO:0000313" key="2">
    <source>
        <dbReference type="Proteomes" id="UP000824221"/>
    </source>
</evidence>
<organism evidence="1 2">
    <name type="scientific">Candidatus Gallimonas gallistercoris</name>
    <dbReference type="NCBI Taxonomy" id="2838602"/>
    <lineage>
        <taxon>Bacteria</taxon>
        <taxon>Bacillati</taxon>
        <taxon>Bacillota</taxon>
        <taxon>Clostridia</taxon>
        <taxon>Candidatus Gallimonas</taxon>
    </lineage>
</organism>
<proteinExistence type="predicted"/>
<name>A0A9D2H021_9FIRM</name>
<dbReference type="SUPFAM" id="SSF52540">
    <property type="entry name" value="P-loop containing nucleoside triphosphate hydrolases"/>
    <property type="match status" value="1"/>
</dbReference>
<accession>A0A9D2H021</accession>
<protein>
    <submittedName>
        <fullName evidence="1">Uncharacterized protein</fullName>
    </submittedName>
</protein>
<gene>
    <name evidence="1" type="ORF">H9797_01590</name>
</gene>
<dbReference type="InterPro" id="IPR027417">
    <property type="entry name" value="P-loop_NTPase"/>
</dbReference>
<sequence length="222" mass="24975">MEIANNILKYYLKNVYFITGTAYAGKSTAVKMLAERYGMICCGENFHSAVSDVIASPERQPNIHYLNTLTDWKQFVTRFPEEYAKWAAGVAREAAEFEVAALLSLPKDRKAIVDTNIPVGILKEISDPCRVAVMLSPQSMSVDRFFERGDAEKQFLLKTIESCEGPDAVFENFRQGLALVNSREAYDEFAGSGFFTLVRGEDGRDTREEVCGKLTRHFGLMR</sequence>
<evidence type="ECO:0000313" key="1">
    <source>
        <dbReference type="EMBL" id="HJA02062.1"/>
    </source>
</evidence>
<dbReference type="AlphaFoldDB" id="A0A9D2H021"/>
<dbReference type="EMBL" id="DXAJ01000029">
    <property type="protein sequence ID" value="HJA02062.1"/>
    <property type="molecule type" value="Genomic_DNA"/>
</dbReference>
<comment type="caution">
    <text evidence="1">The sequence shown here is derived from an EMBL/GenBank/DDBJ whole genome shotgun (WGS) entry which is preliminary data.</text>
</comment>
<dbReference type="Proteomes" id="UP000824221">
    <property type="component" value="Unassembled WGS sequence"/>
</dbReference>
<reference evidence="1" key="2">
    <citation type="submission" date="2021-04" db="EMBL/GenBank/DDBJ databases">
        <authorList>
            <person name="Gilroy R."/>
        </authorList>
    </citation>
    <scope>NUCLEOTIDE SEQUENCE</scope>
    <source>
        <strain evidence="1">CHK156-179</strain>
    </source>
</reference>